<dbReference type="PANTHER" id="PTHR33693">
    <property type="entry name" value="TYPE-5 URACIL-DNA GLYCOSYLASE"/>
    <property type="match status" value="1"/>
</dbReference>
<dbReference type="InterPro" id="IPR005273">
    <property type="entry name" value="Ura-DNA_glyco_family4"/>
</dbReference>
<keyword evidence="15" id="KW-1185">Reference proteome</keyword>
<gene>
    <name evidence="14" type="ORF">HJO_05625</name>
</gene>
<dbReference type="Pfam" id="PF03167">
    <property type="entry name" value="UDG"/>
    <property type="match status" value="1"/>
</dbReference>
<protein>
    <recommendedName>
        <fullName evidence="4">Type-4 uracil-DNA glycosylase</fullName>
        <ecNumber evidence="3">3.2.2.27</ecNumber>
    </recommendedName>
</protein>
<dbReference type="CDD" id="cd10030">
    <property type="entry name" value="UDG-F4_TTUDGA_SPO1dp_like"/>
    <property type="match status" value="1"/>
</dbReference>
<comment type="caution">
    <text evidence="14">The sequence shown here is derived from an EMBL/GenBank/DDBJ whole genome shotgun (WGS) entry which is preliminary data.</text>
</comment>
<feature type="region of interest" description="Disordered" evidence="12">
    <location>
        <begin position="34"/>
        <end position="70"/>
    </location>
</feature>
<evidence type="ECO:0000256" key="3">
    <source>
        <dbReference type="ARBA" id="ARBA00012030"/>
    </source>
</evidence>
<dbReference type="NCBIfam" id="TIGR00758">
    <property type="entry name" value="UDG_fam4"/>
    <property type="match status" value="1"/>
</dbReference>
<dbReference type="GO" id="GO:0046872">
    <property type="term" value="F:metal ion binding"/>
    <property type="evidence" value="ECO:0007669"/>
    <property type="project" value="UniProtKB-KW"/>
</dbReference>
<keyword evidence="10" id="KW-0411">Iron-sulfur</keyword>
<keyword evidence="11" id="KW-0234">DNA repair</keyword>
<keyword evidence="6" id="KW-0479">Metal-binding</keyword>
<evidence type="ECO:0000256" key="12">
    <source>
        <dbReference type="SAM" id="MobiDB-lite"/>
    </source>
</evidence>
<keyword evidence="9" id="KW-0408">Iron</keyword>
<evidence type="ECO:0000256" key="5">
    <source>
        <dbReference type="ARBA" id="ARBA00022485"/>
    </source>
</evidence>
<dbReference type="PATRIC" id="fig|1280950.3.peg.1133"/>
<comment type="catalytic activity">
    <reaction evidence="1">
        <text>Hydrolyzes single-stranded DNA or mismatched double-stranded DNA and polynucleotides, releasing free uracil.</text>
        <dbReference type="EC" id="3.2.2.27"/>
    </reaction>
</comment>
<evidence type="ECO:0000256" key="1">
    <source>
        <dbReference type="ARBA" id="ARBA00001400"/>
    </source>
</evidence>
<dbReference type="PANTHER" id="PTHR33693:SF1">
    <property type="entry name" value="TYPE-4 URACIL-DNA GLYCOSYLASE"/>
    <property type="match status" value="1"/>
</dbReference>
<accession>A0A059FRK3</accession>
<organism evidence="14 15">
    <name type="scientific">Hyphomonas johnsonii MHS-2</name>
    <dbReference type="NCBI Taxonomy" id="1280950"/>
    <lineage>
        <taxon>Bacteria</taxon>
        <taxon>Pseudomonadati</taxon>
        <taxon>Pseudomonadota</taxon>
        <taxon>Alphaproteobacteria</taxon>
        <taxon>Hyphomonadales</taxon>
        <taxon>Hyphomonadaceae</taxon>
        <taxon>Hyphomonas</taxon>
    </lineage>
</organism>
<dbReference type="SMART" id="SM00986">
    <property type="entry name" value="UDG"/>
    <property type="match status" value="1"/>
</dbReference>
<feature type="compositionally biased region" description="Basic and acidic residues" evidence="12">
    <location>
        <begin position="34"/>
        <end position="49"/>
    </location>
</feature>
<dbReference type="EMBL" id="ARYK01000002">
    <property type="protein sequence ID" value="KCZ93310.1"/>
    <property type="molecule type" value="Genomic_DNA"/>
</dbReference>
<dbReference type="AlphaFoldDB" id="A0A059FRK3"/>
<dbReference type="SUPFAM" id="SSF52141">
    <property type="entry name" value="Uracil-DNA glycosylase-like"/>
    <property type="match status" value="1"/>
</dbReference>
<dbReference type="eggNOG" id="COG1573">
    <property type="taxonomic scope" value="Bacteria"/>
</dbReference>
<evidence type="ECO:0000256" key="4">
    <source>
        <dbReference type="ARBA" id="ARBA00019403"/>
    </source>
</evidence>
<feature type="domain" description="Uracil-DNA glycosylase-like" evidence="13">
    <location>
        <begin position="105"/>
        <end position="257"/>
    </location>
</feature>
<evidence type="ECO:0000256" key="10">
    <source>
        <dbReference type="ARBA" id="ARBA00023014"/>
    </source>
</evidence>
<evidence type="ECO:0000256" key="6">
    <source>
        <dbReference type="ARBA" id="ARBA00022723"/>
    </source>
</evidence>
<dbReference type="InterPro" id="IPR005122">
    <property type="entry name" value="Uracil-DNA_glycosylase-like"/>
</dbReference>
<dbReference type="GO" id="GO:0006281">
    <property type="term" value="P:DNA repair"/>
    <property type="evidence" value="ECO:0007669"/>
    <property type="project" value="UniProtKB-KW"/>
</dbReference>
<dbReference type="EC" id="3.2.2.27" evidence="3"/>
<dbReference type="GO" id="GO:0051539">
    <property type="term" value="F:4 iron, 4 sulfur cluster binding"/>
    <property type="evidence" value="ECO:0007669"/>
    <property type="project" value="UniProtKB-KW"/>
</dbReference>
<name>A0A059FRK3_9PROT</name>
<keyword evidence="5" id="KW-0004">4Fe-4S</keyword>
<evidence type="ECO:0000313" key="14">
    <source>
        <dbReference type="EMBL" id="KCZ93310.1"/>
    </source>
</evidence>
<keyword evidence="8" id="KW-0378">Hydrolase</keyword>
<evidence type="ECO:0000256" key="7">
    <source>
        <dbReference type="ARBA" id="ARBA00022763"/>
    </source>
</evidence>
<evidence type="ECO:0000256" key="9">
    <source>
        <dbReference type="ARBA" id="ARBA00023004"/>
    </source>
</evidence>
<dbReference type="Gene3D" id="3.40.470.10">
    <property type="entry name" value="Uracil-DNA glycosylase-like domain"/>
    <property type="match status" value="1"/>
</dbReference>
<proteinExistence type="inferred from homology"/>
<dbReference type="STRING" id="1280950.HJO_05625"/>
<reference evidence="14 15" key="1">
    <citation type="journal article" date="2014" name="Antonie Van Leeuwenhoek">
        <title>Hyphomonas beringensis sp. nov. and Hyphomonas chukchiensis sp. nov., isolated from surface seawater of the Bering Sea and Chukchi Sea.</title>
        <authorList>
            <person name="Li C."/>
            <person name="Lai Q."/>
            <person name="Li G."/>
            <person name="Dong C."/>
            <person name="Wang J."/>
            <person name="Liao Y."/>
            <person name="Shao Z."/>
        </authorList>
    </citation>
    <scope>NUCLEOTIDE SEQUENCE [LARGE SCALE GENOMIC DNA]</scope>
    <source>
        <strain evidence="14 15">MHS-2</strain>
    </source>
</reference>
<evidence type="ECO:0000256" key="2">
    <source>
        <dbReference type="ARBA" id="ARBA00006521"/>
    </source>
</evidence>
<evidence type="ECO:0000256" key="8">
    <source>
        <dbReference type="ARBA" id="ARBA00022801"/>
    </source>
</evidence>
<keyword evidence="7" id="KW-0227">DNA damage</keyword>
<evidence type="ECO:0000256" key="11">
    <source>
        <dbReference type="ARBA" id="ARBA00023204"/>
    </source>
</evidence>
<dbReference type="SMART" id="SM00987">
    <property type="entry name" value="UreE_C"/>
    <property type="match status" value="1"/>
</dbReference>
<dbReference type="GO" id="GO:0004844">
    <property type="term" value="F:uracil DNA N-glycosylase activity"/>
    <property type="evidence" value="ECO:0007669"/>
    <property type="project" value="UniProtKB-EC"/>
</dbReference>
<dbReference type="Proteomes" id="UP000025171">
    <property type="component" value="Unassembled WGS sequence"/>
</dbReference>
<dbReference type="InterPro" id="IPR051536">
    <property type="entry name" value="UDG_Type-4/5"/>
</dbReference>
<sequence>MPAPTSSQALQALTEWWQDMGVEVDSARVDAVMRAEAASRKAPDNRSDPAKSTPRPPQRRGRAPVDWTEEARKAAAASESLEALKTAIEAFEGCPLKASCEHSVVFDGVQGADLMVIGEGPGAEEDRRGLPFVGKAGQLLDRMLAAINRSRTENTFITNVNYWRTPSNRNPDAEELDVCRPFVERMIVLGKPKLIIAAGGVPAKALLGTSAGIMKLRGTEHVFEAQDGTSIPLIPILHPAYLLRRPQDKSRAWRDLLLVEQRLNELG</sequence>
<evidence type="ECO:0000313" key="15">
    <source>
        <dbReference type="Proteomes" id="UP000025171"/>
    </source>
</evidence>
<comment type="similarity">
    <text evidence="2">Belongs to the uracil-DNA glycosylase (UDG) superfamily. Type 4 (UDGa) family.</text>
</comment>
<dbReference type="InterPro" id="IPR036895">
    <property type="entry name" value="Uracil-DNA_glycosylase-like_sf"/>
</dbReference>
<evidence type="ECO:0000259" key="13">
    <source>
        <dbReference type="SMART" id="SM00986"/>
    </source>
</evidence>